<feature type="compositionally biased region" description="Basic and acidic residues" evidence="2">
    <location>
        <begin position="1"/>
        <end position="10"/>
    </location>
</feature>
<dbReference type="SUPFAM" id="SSF54928">
    <property type="entry name" value="RNA-binding domain, RBD"/>
    <property type="match status" value="1"/>
</dbReference>
<dbReference type="SMART" id="SM00360">
    <property type="entry name" value="RRM"/>
    <property type="match status" value="1"/>
</dbReference>
<organism evidence="4 5">
    <name type="scientific">Dipteronia sinensis</name>
    <dbReference type="NCBI Taxonomy" id="43782"/>
    <lineage>
        <taxon>Eukaryota</taxon>
        <taxon>Viridiplantae</taxon>
        <taxon>Streptophyta</taxon>
        <taxon>Embryophyta</taxon>
        <taxon>Tracheophyta</taxon>
        <taxon>Spermatophyta</taxon>
        <taxon>Magnoliopsida</taxon>
        <taxon>eudicotyledons</taxon>
        <taxon>Gunneridae</taxon>
        <taxon>Pentapetalae</taxon>
        <taxon>rosids</taxon>
        <taxon>malvids</taxon>
        <taxon>Sapindales</taxon>
        <taxon>Sapindaceae</taxon>
        <taxon>Hippocastanoideae</taxon>
        <taxon>Acereae</taxon>
        <taxon>Dipteronia</taxon>
    </lineage>
</organism>
<dbReference type="Gene3D" id="3.30.70.330">
    <property type="match status" value="1"/>
</dbReference>
<keyword evidence="5" id="KW-1185">Reference proteome</keyword>
<feature type="compositionally biased region" description="Acidic residues" evidence="2">
    <location>
        <begin position="248"/>
        <end position="260"/>
    </location>
</feature>
<dbReference type="Proteomes" id="UP001281410">
    <property type="component" value="Unassembled WGS sequence"/>
</dbReference>
<dbReference type="Pfam" id="PF00076">
    <property type="entry name" value="RRM_1"/>
    <property type="match status" value="1"/>
</dbReference>
<keyword evidence="1" id="KW-0694">RNA-binding</keyword>
<feature type="domain" description="RRM" evidence="3">
    <location>
        <begin position="41"/>
        <end position="118"/>
    </location>
</feature>
<evidence type="ECO:0000259" key="3">
    <source>
        <dbReference type="PROSITE" id="PS50102"/>
    </source>
</evidence>
<evidence type="ECO:0000256" key="1">
    <source>
        <dbReference type="PROSITE-ProRule" id="PRU00176"/>
    </source>
</evidence>
<sequence>MREKSSERGSRWAGYGRSTEETGHGIWKHPEGRKDFRAKLFSVFIDNLNSKVDVACLWTVFKVFGRIRDVFLSSKFNSRRKGFAFIRFESLEEASRVAKAVEGMHVSGWPIRAKVTESDKGYSTEYGKIDKVCADAYGSHSKVVKFQNKVIYGDLREVEKGKGHWVSKSKPKEYPLYYQNAKLAIGREKDQIVKRVSVEGSSSSSSGSDNKGVTITNVVDLTMDKVIGNQLDDFGVVLENQTSPSPYDSEDCLEENSTEN</sequence>
<feature type="region of interest" description="Disordered" evidence="2">
    <location>
        <begin position="1"/>
        <end position="26"/>
    </location>
</feature>
<gene>
    <name evidence="4" type="ORF">Dsin_030023</name>
</gene>
<proteinExistence type="predicted"/>
<comment type="caution">
    <text evidence="4">The sequence shown here is derived from an EMBL/GenBank/DDBJ whole genome shotgun (WGS) entry which is preliminary data.</text>
</comment>
<evidence type="ECO:0000256" key="2">
    <source>
        <dbReference type="SAM" id="MobiDB-lite"/>
    </source>
</evidence>
<dbReference type="CDD" id="cd00590">
    <property type="entry name" value="RRM_SF"/>
    <property type="match status" value="1"/>
</dbReference>
<dbReference type="GO" id="GO:0003723">
    <property type="term" value="F:RNA binding"/>
    <property type="evidence" value="ECO:0007669"/>
    <property type="project" value="UniProtKB-UniRule"/>
</dbReference>
<dbReference type="PROSITE" id="PS50102">
    <property type="entry name" value="RRM"/>
    <property type="match status" value="1"/>
</dbReference>
<reference evidence="4" key="1">
    <citation type="journal article" date="2023" name="Plant J.">
        <title>Genome sequences and population genomics provide insights into the demographic history, inbreeding, and mutation load of two 'living fossil' tree species of Dipteronia.</title>
        <authorList>
            <person name="Feng Y."/>
            <person name="Comes H.P."/>
            <person name="Chen J."/>
            <person name="Zhu S."/>
            <person name="Lu R."/>
            <person name="Zhang X."/>
            <person name="Li P."/>
            <person name="Qiu J."/>
            <person name="Olsen K.M."/>
            <person name="Qiu Y."/>
        </authorList>
    </citation>
    <scope>NUCLEOTIDE SEQUENCE</scope>
    <source>
        <strain evidence="4">NBL</strain>
    </source>
</reference>
<evidence type="ECO:0000313" key="4">
    <source>
        <dbReference type="EMBL" id="KAK3182737.1"/>
    </source>
</evidence>
<dbReference type="EMBL" id="JANJYJ010000010">
    <property type="protein sequence ID" value="KAK3182737.1"/>
    <property type="molecule type" value="Genomic_DNA"/>
</dbReference>
<name>A0AAD9ZIL5_9ROSI</name>
<dbReference type="InterPro" id="IPR050441">
    <property type="entry name" value="RBM"/>
</dbReference>
<protein>
    <recommendedName>
        <fullName evidence="3">RRM domain-containing protein</fullName>
    </recommendedName>
</protein>
<accession>A0AAD9ZIL5</accession>
<dbReference type="InterPro" id="IPR012677">
    <property type="entry name" value="Nucleotide-bd_a/b_plait_sf"/>
</dbReference>
<dbReference type="InterPro" id="IPR035979">
    <property type="entry name" value="RBD_domain_sf"/>
</dbReference>
<dbReference type="AlphaFoldDB" id="A0AAD9ZIL5"/>
<dbReference type="PANTHER" id="PTHR48034">
    <property type="entry name" value="TRANSFORMER-2 SEX-DETERMINING PROTEIN-RELATED"/>
    <property type="match status" value="1"/>
</dbReference>
<dbReference type="InterPro" id="IPR000504">
    <property type="entry name" value="RRM_dom"/>
</dbReference>
<evidence type="ECO:0000313" key="5">
    <source>
        <dbReference type="Proteomes" id="UP001281410"/>
    </source>
</evidence>
<feature type="region of interest" description="Disordered" evidence="2">
    <location>
        <begin position="239"/>
        <end position="260"/>
    </location>
</feature>